<reference evidence="1 2" key="1">
    <citation type="journal article" date="2020" name="Microb. Ecol.">
        <title>Ecogenomics of the Marine Benthic Filamentous Cyanobacterium Adonisia.</title>
        <authorList>
            <person name="Walter J.M."/>
            <person name="Coutinho F.H."/>
            <person name="Leomil L."/>
            <person name="Hargreaves P.I."/>
            <person name="Campeao M.E."/>
            <person name="Vieira V.V."/>
            <person name="Silva B.S."/>
            <person name="Fistarol G.O."/>
            <person name="Salomon P.S."/>
            <person name="Sawabe T."/>
            <person name="Mino S."/>
            <person name="Hosokawa M."/>
            <person name="Miyashita H."/>
            <person name="Maruyama F."/>
            <person name="van Verk M.C."/>
            <person name="Dutilh B.E."/>
            <person name="Thompson C.C."/>
            <person name="Thompson F.L."/>
        </authorList>
    </citation>
    <scope>NUCLEOTIDE SEQUENCE [LARGE SCALE GENOMIC DNA]</scope>
    <source>
        <strain evidence="1 2">CCMR0082</strain>
    </source>
</reference>
<comment type="caution">
    <text evidence="1">The sequence shown here is derived from an EMBL/GenBank/DDBJ whole genome shotgun (WGS) entry which is preliminary data.</text>
</comment>
<dbReference type="RefSeq" id="WP_163664209.1">
    <property type="nucleotide sequence ID" value="NZ_QZCE01000002.1"/>
</dbReference>
<evidence type="ECO:0000313" key="2">
    <source>
        <dbReference type="Proteomes" id="UP000473574"/>
    </source>
</evidence>
<sequence length="67" mass="7672">MARFLYGGSEAGTTHNVEKKPITYLCWLLFDESTIDSTPYQQLSALGQKITLQLYDTALVDDMYIYE</sequence>
<proteinExistence type="predicted"/>
<accession>A0A6M0S716</accession>
<evidence type="ECO:0000313" key="1">
    <source>
        <dbReference type="EMBL" id="NEZ64150.1"/>
    </source>
</evidence>
<dbReference type="Proteomes" id="UP000473574">
    <property type="component" value="Unassembled WGS sequence"/>
</dbReference>
<dbReference type="EMBL" id="QZCE01000002">
    <property type="protein sequence ID" value="NEZ64150.1"/>
    <property type="molecule type" value="Genomic_DNA"/>
</dbReference>
<protein>
    <submittedName>
        <fullName evidence="1">Uncharacterized protein</fullName>
    </submittedName>
</protein>
<gene>
    <name evidence="1" type="ORF">D0962_15355</name>
</gene>
<dbReference type="AlphaFoldDB" id="A0A6M0S716"/>
<organism evidence="1 2">
    <name type="scientific">Adonisia turfae CCMR0082</name>
    <dbReference type="NCBI Taxonomy" id="2304604"/>
    <lineage>
        <taxon>Bacteria</taxon>
        <taxon>Bacillati</taxon>
        <taxon>Cyanobacteriota</taxon>
        <taxon>Adonisia</taxon>
        <taxon>Adonisia turfae</taxon>
    </lineage>
</organism>
<name>A0A6M0S716_9CYAN</name>